<dbReference type="AlphaFoldDB" id="A0A086ZS45"/>
<dbReference type="STRING" id="1437608.GCA_000771645_01070"/>
<evidence type="ECO:0000313" key="2">
    <source>
        <dbReference type="EMBL" id="KFI49345.1"/>
    </source>
</evidence>
<dbReference type="eggNOG" id="ENOG503082I">
    <property type="taxonomic scope" value="Bacteria"/>
</dbReference>
<name>A0A086ZS45_9BIFI</name>
<dbReference type="Proteomes" id="UP000029108">
    <property type="component" value="Unassembled WGS sequence"/>
</dbReference>
<proteinExistence type="predicted"/>
<evidence type="ECO:0000313" key="3">
    <source>
        <dbReference type="Proteomes" id="UP000029108"/>
    </source>
</evidence>
<sequence length="109" mass="11835">MSEHIERHSHIAVTRRTADGTIVRTDVHVTETGISPDALAGAGDPGEPVASAASPASGDACFDPNTCCDERERAIIMSLRAYLRPDVAPECLMRRLRETLDHCCCDQDE</sequence>
<keyword evidence="3" id="KW-1185">Reference proteome</keyword>
<protein>
    <submittedName>
        <fullName evidence="2">Uncharacterized protein</fullName>
    </submittedName>
</protein>
<gene>
    <name evidence="2" type="ORF">BBIA_2126</name>
</gene>
<accession>A0A086ZS45</accession>
<dbReference type="EMBL" id="JGYN01000025">
    <property type="protein sequence ID" value="KFI49345.1"/>
    <property type="molecule type" value="Genomic_DNA"/>
</dbReference>
<feature type="region of interest" description="Disordered" evidence="1">
    <location>
        <begin position="37"/>
        <end position="57"/>
    </location>
</feature>
<comment type="caution">
    <text evidence="2">The sequence shown here is derived from an EMBL/GenBank/DDBJ whole genome shotgun (WGS) entry which is preliminary data.</text>
</comment>
<evidence type="ECO:0000256" key="1">
    <source>
        <dbReference type="SAM" id="MobiDB-lite"/>
    </source>
</evidence>
<reference evidence="2 3" key="1">
    <citation type="submission" date="2014-03" db="EMBL/GenBank/DDBJ databases">
        <title>Genomics of Bifidobacteria.</title>
        <authorList>
            <person name="Ventura M."/>
            <person name="Milani C."/>
            <person name="Lugli G.A."/>
        </authorList>
    </citation>
    <scope>NUCLEOTIDE SEQUENCE [LARGE SCALE GENOMIC DNA]</scope>
    <source>
        <strain evidence="2 3">DSM 23969</strain>
    </source>
</reference>
<dbReference type="OrthoDB" id="3239392at2"/>
<dbReference type="RefSeq" id="WP_033494874.1">
    <property type="nucleotide sequence ID" value="NZ_JDUU01000020.1"/>
</dbReference>
<organism evidence="2 3">
    <name type="scientific">Bifidobacterium biavatii DSM 23969</name>
    <dbReference type="NCBI Taxonomy" id="1437608"/>
    <lineage>
        <taxon>Bacteria</taxon>
        <taxon>Bacillati</taxon>
        <taxon>Actinomycetota</taxon>
        <taxon>Actinomycetes</taxon>
        <taxon>Bifidobacteriales</taxon>
        <taxon>Bifidobacteriaceae</taxon>
        <taxon>Bifidobacterium</taxon>
    </lineage>
</organism>